<dbReference type="KEGG" id="cli:Clim_1870"/>
<proteinExistence type="predicted"/>
<dbReference type="eggNOG" id="COG2812">
    <property type="taxonomic scope" value="Bacteria"/>
</dbReference>
<keyword evidence="1" id="KW-0548">Nucleotidyltransferase</keyword>
<dbReference type="GO" id="GO:0003887">
    <property type="term" value="F:DNA-directed DNA polymerase activity"/>
    <property type="evidence" value="ECO:0007669"/>
    <property type="project" value="UniProtKB-KW"/>
</dbReference>
<keyword evidence="1" id="KW-0239">DNA-directed DNA polymerase</keyword>
<dbReference type="HOGENOM" id="CLU_006229_4_0_10"/>
<gene>
    <name evidence="1" type="ordered locus">Clim_1870</name>
</gene>
<dbReference type="OrthoDB" id="9811073at2"/>
<dbReference type="PANTHER" id="PTHR11669">
    <property type="entry name" value="REPLICATION FACTOR C / DNA POLYMERASE III GAMMA-TAU SUBUNIT"/>
    <property type="match status" value="1"/>
</dbReference>
<dbReference type="STRING" id="290315.Clim_1870"/>
<dbReference type="Gene3D" id="3.40.50.300">
    <property type="entry name" value="P-loop containing nucleotide triphosphate hydrolases"/>
    <property type="match status" value="1"/>
</dbReference>
<dbReference type="InterPro" id="IPR050238">
    <property type="entry name" value="DNA_Rep/Repair_Clamp_Loader"/>
</dbReference>
<sequence length="390" mass="43874">MSWKTIIGQKQQIRVLQKALETGRLAHAYLFTGPEASGKESVAFELARTLNCRNKNRAPETGSCGTCPDCMQIDSFMHANIEYIFPVEAALLDSGESAKKENKKFSETKERYEALLEEKKLNPYLTPAMERSMGILSEQIVTLQQKALYRPSEGQRKIFIISQADRMNPAAANKILKLLEEPPAHILFILISSRPEAVLPTIRSRCQIVRFQRPGPMELRKWIQENRPDIHEPELGFIVSFSRGNLALAWDLINQGGVTGNIPVIQLRNQALDYLRLVLTPSRLHEALSACESHAKNLSKTELPLFLGALLLFLQDVNHRLIDPEFQTLNNPDIAASIDRFAKNFPTPDFLAISTITEEAIRAIDRNANPLLVLAAWTSEIKNLILAKSQ</sequence>
<dbReference type="Pfam" id="PF13177">
    <property type="entry name" value="DNA_pol3_delta2"/>
    <property type="match status" value="1"/>
</dbReference>
<dbReference type="GO" id="GO:0006261">
    <property type="term" value="P:DNA-templated DNA replication"/>
    <property type="evidence" value="ECO:0007669"/>
    <property type="project" value="TreeGrafter"/>
</dbReference>
<dbReference type="SUPFAM" id="SSF52540">
    <property type="entry name" value="P-loop containing nucleoside triphosphate hydrolases"/>
    <property type="match status" value="1"/>
</dbReference>
<dbReference type="PANTHER" id="PTHR11669:SF8">
    <property type="entry name" value="DNA POLYMERASE III SUBUNIT DELTA"/>
    <property type="match status" value="1"/>
</dbReference>
<name>B3EF44_CHLL2</name>
<organism evidence="1 2">
    <name type="scientific">Chlorobium limicola (strain DSM 245 / NBRC 103803 / 6330)</name>
    <dbReference type="NCBI Taxonomy" id="290315"/>
    <lineage>
        <taxon>Bacteria</taxon>
        <taxon>Pseudomonadati</taxon>
        <taxon>Chlorobiota</taxon>
        <taxon>Chlorobiia</taxon>
        <taxon>Chlorobiales</taxon>
        <taxon>Chlorobiaceae</taxon>
        <taxon>Chlorobium/Pelodictyon group</taxon>
        <taxon>Chlorobium</taxon>
    </lineage>
</organism>
<protein>
    <submittedName>
        <fullName evidence="1">DNA-directed DNA polymerase</fullName>
    </submittedName>
</protein>
<dbReference type="AlphaFoldDB" id="B3EF44"/>
<dbReference type="Proteomes" id="UP000008841">
    <property type="component" value="Chromosome"/>
</dbReference>
<keyword evidence="1" id="KW-0808">Transferase</keyword>
<evidence type="ECO:0000313" key="1">
    <source>
        <dbReference type="EMBL" id="ACD90906.1"/>
    </source>
</evidence>
<dbReference type="InterPro" id="IPR027417">
    <property type="entry name" value="P-loop_NTPase"/>
</dbReference>
<dbReference type="EMBL" id="CP001097">
    <property type="protein sequence ID" value="ACD90906.1"/>
    <property type="molecule type" value="Genomic_DNA"/>
</dbReference>
<evidence type="ECO:0000313" key="2">
    <source>
        <dbReference type="Proteomes" id="UP000008841"/>
    </source>
</evidence>
<reference evidence="1 2" key="1">
    <citation type="submission" date="2008-05" db="EMBL/GenBank/DDBJ databases">
        <title>Complete sequence of Chlorobium limicola DSM 245.</title>
        <authorList>
            <consortium name="US DOE Joint Genome Institute"/>
            <person name="Lucas S."/>
            <person name="Copeland A."/>
            <person name="Lapidus A."/>
            <person name="Glavina del Rio T."/>
            <person name="Dalin E."/>
            <person name="Tice H."/>
            <person name="Bruce D."/>
            <person name="Goodwin L."/>
            <person name="Pitluck S."/>
            <person name="Schmutz J."/>
            <person name="Larimer F."/>
            <person name="Land M."/>
            <person name="Hauser L."/>
            <person name="Kyrpides N."/>
            <person name="Ovchinnikova G."/>
            <person name="Zhao F."/>
            <person name="Li T."/>
            <person name="Liu Z."/>
            <person name="Overmann J."/>
            <person name="Bryant D.A."/>
            <person name="Richardson P."/>
        </authorList>
    </citation>
    <scope>NUCLEOTIDE SEQUENCE [LARGE SCALE GENOMIC DNA]</scope>
    <source>
        <strain evidence="2">DSM 245 / NBRC 103803 / 6330</strain>
    </source>
</reference>
<dbReference type="RefSeq" id="WP_012466779.1">
    <property type="nucleotide sequence ID" value="NC_010803.1"/>
</dbReference>
<accession>B3EF44</accession>